<sequence>MRCSGAEWKVFPIFLLLPFASSSPNPYIPWLGGGGELAIANEGIERSCSNTNTTTCVASIKPCGAEKEHKGKKGL</sequence>
<accession>A0A2M4B782</accession>
<protein>
    <submittedName>
        <fullName evidence="2">Putative secreted protein</fullName>
    </submittedName>
</protein>
<evidence type="ECO:0000256" key="1">
    <source>
        <dbReference type="SAM" id="SignalP"/>
    </source>
</evidence>
<dbReference type="EMBL" id="GGFK01015556">
    <property type="protein sequence ID" value="MBW48877.1"/>
    <property type="molecule type" value="Transcribed_RNA"/>
</dbReference>
<dbReference type="AlphaFoldDB" id="A0A2M4B782"/>
<keyword evidence="1" id="KW-0732">Signal</keyword>
<reference evidence="2" key="1">
    <citation type="submission" date="2018-01" db="EMBL/GenBank/DDBJ databases">
        <title>An insight into the sialome of Amazonian anophelines.</title>
        <authorList>
            <person name="Ribeiro J.M."/>
            <person name="Scarpassa V."/>
            <person name="Calvo E."/>
        </authorList>
    </citation>
    <scope>NUCLEOTIDE SEQUENCE</scope>
    <source>
        <tissue evidence="2">Salivary glands</tissue>
    </source>
</reference>
<feature type="chain" id="PRO_5015005634" evidence="1">
    <location>
        <begin position="23"/>
        <end position="75"/>
    </location>
</feature>
<organism evidence="2">
    <name type="scientific">Anopheles triannulatus</name>
    <dbReference type="NCBI Taxonomy" id="58253"/>
    <lineage>
        <taxon>Eukaryota</taxon>
        <taxon>Metazoa</taxon>
        <taxon>Ecdysozoa</taxon>
        <taxon>Arthropoda</taxon>
        <taxon>Hexapoda</taxon>
        <taxon>Insecta</taxon>
        <taxon>Pterygota</taxon>
        <taxon>Neoptera</taxon>
        <taxon>Endopterygota</taxon>
        <taxon>Diptera</taxon>
        <taxon>Nematocera</taxon>
        <taxon>Culicoidea</taxon>
        <taxon>Culicidae</taxon>
        <taxon>Anophelinae</taxon>
        <taxon>Anopheles</taxon>
    </lineage>
</organism>
<evidence type="ECO:0000313" key="2">
    <source>
        <dbReference type="EMBL" id="MBW48877.1"/>
    </source>
</evidence>
<name>A0A2M4B782_9DIPT</name>
<proteinExistence type="predicted"/>
<feature type="signal peptide" evidence="1">
    <location>
        <begin position="1"/>
        <end position="22"/>
    </location>
</feature>